<sequence length="313" mass="35578">MSEEFTSTEKVHFSKIAELQYLNRDYRGWTSTNEDHLLLLEGLRGIHRSGGFFGVGEFQVLDIALQLGADVIVLGDLDKNAVRKNLEVLKIVESSDTVSGVLPKIFKHIELIDGKDELSSIKEKMTLEGTHTGARVKLAWARSEPEFIKLKTLISQGRVAVAQVDITDPNTTIKVGEYFKSRGSILDSAYLSNIISLDKFGKKSRLQHKGAADALYIAGGRNHTLLIRSGQTTNPKIKQKILEHYPSLSERRNLIQEAMEDTEERKTHYGNKFQKLPERIERVYTTSLFLYAYEYFTQELGDYRTHVNTLLER</sequence>
<evidence type="ECO:0000313" key="2">
    <source>
        <dbReference type="EMBL" id="OGM59112.1"/>
    </source>
</evidence>
<accession>A0A1F8B510</accession>
<feature type="domain" description="DUF7790" evidence="1">
    <location>
        <begin position="30"/>
        <end position="194"/>
    </location>
</feature>
<dbReference type="AlphaFoldDB" id="A0A1F8B510"/>
<evidence type="ECO:0000313" key="3">
    <source>
        <dbReference type="Proteomes" id="UP000177501"/>
    </source>
</evidence>
<proteinExistence type="predicted"/>
<dbReference type="Pfam" id="PF25046">
    <property type="entry name" value="DUF7790"/>
    <property type="match status" value="1"/>
</dbReference>
<name>A0A1F8B510_9BACT</name>
<reference evidence="2 3" key="1">
    <citation type="journal article" date="2016" name="Nat. Commun.">
        <title>Thousands of microbial genomes shed light on interconnected biogeochemical processes in an aquifer system.</title>
        <authorList>
            <person name="Anantharaman K."/>
            <person name="Brown C.T."/>
            <person name="Hug L.A."/>
            <person name="Sharon I."/>
            <person name="Castelle C.J."/>
            <person name="Probst A.J."/>
            <person name="Thomas B.C."/>
            <person name="Singh A."/>
            <person name="Wilkins M.J."/>
            <person name="Karaoz U."/>
            <person name="Brodie E.L."/>
            <person name="Williams K.H."/>
            <person name="Hubbard S.S."/>
            <person name="Banfield J.F."/>
        </authorList>
    </citation>
    <scope>NUCLEOTIDE SEQUENCE [LARGE SCALE GENOMIC DNA]</scope>
</reference>
<organism evidence="2 3">
    <name type="scientific">Candidatus Woesebacteria bacterium RIFCSPLOWO2_01_FULL_37_19</name>
    <dbReference type="NCBI Taxonomy" id="1802514"/>
    <lineage>
        <taxon>Bacteria</taxon>
        <taxon>Candidatus Woeseibacteriota</taxon>
    </lineage>
</organism>
<dbReference type="InterPro" id="IPR056692">
    <property type="entry name" value="DUF7790"/>
</dbReference>
<dbReference type="STRING" id="1802514.A2955_04685"/>
<protein>
    <recommendedName>
        <fullName evidence="1">DUF7790 domain-containing protein</fullName>
    </recommendedName>
</protein>
<comment type="caution">
    <text evidence="2">The sequence shown here is derived from an EMBL/GenBank/DDBJ whole genome shotgun (WGS) entry which is preliminary data.</text>
</comment>
<gene>
    <name evidence="2" type="ORF">A2955_04685</name>
</gene>
<dbReference type="EMBL" id="MGHA01000037">
    <property type="protein sequence ID" value="OGM59112.1"/>
    <property type="molecule type" value="Genomic_DNA"/>
</dbReference>
<evidence type="ECO:0000259" key="1">
    <source>
        <dbReference type="Pfam" id="PF25046"/>
    </source>
</evidence>
<dbReference type="Proteomes" id="UP000177501">
    <property type="component" value="Unassembled WGS sequence"/>
</dbReference>